<dbReference type="Gene3D" id="3.40.50.12480">
    <property type="match status" value="1"/>
</dbReference>
<reference evidence="1" key="1">
    <citation type="journal article" date="2021" name="Proc. Natl. Acad. Sci. U.S.A.">
        <title>A Catalog of Tens of Thousands of Viruses from Human Metagenomes Reveals Hidden Associations with Chronic Diseases.</title>
        <authorList>
            <person name="Tisza M.J."/>
            <person name="Buck C.B."/>
        </authorList>
    </citation>
    <scope>NUCLEOTIDE SEQUENCE</scope>
    <source>
        <strain evidence="1">CtCCX1</strain>
    </source>
</reference>
<protein>
    <submittedName>
        <fullName evidence="1">Leucine-rich repeat protein</fullName>
    </submittedName>
</protein>
<dbReference type="PANTHER" id="PTHR45661">
    <property type="entry name" value="SURFACE ANTIGEN"/>
    <property type="match status" value="1"/>
</dbReference>
<name>A0A8S5LDI4_9CAUD</name>
<proteinExistence type="predicted"/>
<dbReference type="InterPro" id="IPR053139">
    <property type="entry name" value="Surface_bspA-like"/>
</dbReference>
<accession>A0A8S5LDI4</accession>
<dbReference type="EMBL" id="BK014690">
    <property type="protein sequence ID" value="DAD67961.1"/>
    <property type="molecule type" value="Genomic_DNA"/>
</dbReference>
<dbReference type="InterPro" id="IPR032675">
    <property type="entry name" value="LRR_dom_sf"/>
</dbReference>
<evidence type="ECO:0000313" key="1">
    <source>
        <dbReference type="EMBL" id="DAD67961.1"/>
    </source>
</evidence>
<dbReference type="InterPro" id="IPR026906">
    <property type="entry name" value="LRR_5"/>
</dbReference>
<dbReference type="PANTHER" id="PTHR45661:SF3">
    <property type="entry name" value="IG-LIKE DOMAIN-CONTAINING PROTEIN"/>
    <property type="match status" value="1"/>
</dbReference>
<organism evidence="1">
    <name type="scientific">Siphoviridae sp. ctCCX1</name>
    <dbReference type="NCBI Taxonomy" id="2823567"/>
    <lineage>
        <taxon>Viruses</taxon>
        <taxon>Duplodnaviria</taxon>
        <taxon>Heunggongvirae</taxon>
        <taxon>Uroviricota</taxon>
        <taxon>Caudoviricetes</taxon>
    </lineage>
</organism>
<dbReference type="Pfam" id="PF13306">
    <property type="entry name" value="LRR_5"/>
    <property type="match status" value="2"/>
</dbReference>
<dbReference type="SUPFAM" id="SSF52058">
    <property type="entry name" value="L domain-like"/>
    <property type="match status" value="1"/>
</dbReference>
<sequence length="2062" mass="229466">MSEELKGTNVYSPIVPGTSRDVYPTHYSIYGQGGHKEVSTIDVRNAITADRLTEGCVVYVKETDKEYQYKNGEWVDYQTNFDDTVLRELIDEKVDKVDGKDLSTNDFTDADKEVIAIHSEEIDSLQDSVNDIYQRLDSTTGVQYYIRVQNNGDKSFTSQKGEPCVLNFTFVSQERYSYNDPYENTGERGKCEIFIKNSVSTDYTLIKTLMVNSITATKVDIAEYLANGANSIMVKITGEVTGQATPAYTYNVTMTSLSVKADTFQWWTLYSGAISIPLYISGNVNKTLKVTLEGENYAKGYEQVLGNVIYTDTALNFSIDHPGQTGVYKLSVYLENSDGTIKTKTVSFNIMCASEGEQVKLMCVNSLSDKASNWANNKLFEYVVYDGDATATSGTFSIKMDDLTVYTSEESTIPTNTKNSFSYAMEIETVDDTDFEISVAVSDNGEPLTDIMIFSVSNSSGFSATAGSVFYMNPRTRTNSQSNYQKIINEIDGSQIAAEWEGMNWNNDGWTVDSDGNRVLRMMAGSLLDIGYKPFEIESARNGKTIELDYKIYNVTDYSEPIITLSVPDGQGFTGLNFYANNIWPCSQSLKNEELQSIPTDDGVRVRIAMTISPNMYGNAGFNLCSIYINGKKNRTFLYESNDYWAQNGDIIIGSDYADVDVYGIRIYETGLGSNAVHKNYINWLPGTDEKVEESENNNLYDAMATQLDFDAIRAKMNVFVFDNIFPSYYDTAKRTGTLEILFVNRPERNVTITNVEMSGQGTSSKKYWEWNEKCKVDKTKSVITYADGSTTTKKFIMFDNVPACASVTFKKNWASSMQDHKAGSVNSYTDLYKQLGLTNEAMALDPKVRVSVYQEPFMAFRKELNDEGEIVYTCMGEFTGGPDKGDKDCFGYNTDLFPGLISIEGADNSPLPALFRVPWNTTRITYNEDEESWQYNGENSIGLDGGLPENIKYWIPAYNLAYSCSNRIRPFDGTLVELNADATSYKENGVDYWIAKPGDTDLYNLYYYEAAEKRFIPSDIGEGQINLISQLVNKGYGLSSADLVGKTNDELNTLFINARVAKFRAEAKTYFDIPDAVYHHNFTEFVAATDNRAKNTYPYCFGEGCKWKWRQDDLDTIMPITNQGQLRKGYYVEVHDSYDTGAPVWNGETSVFWNLLELAFPDELAAGMRSMMSAMEVLGGLKSGTHAEKVYAWYQKYYLNVKEYFPAVTVNEDSKRYENAKLMMNAGRYTNDTDPLTQELGDLYSAETAWMKKRIQYMSSKYSFGEYSANGTDSINVRAAGNAITYDIIPAIDMYPTIANGTSIVKGSRTKAGQVCRMIIDLGGTGDQQNIIQGASWLMSIGKWHDKNVNGNLIIKGRMLRELELGSRTERIIIAITGLTISDCVSLQSILLSNIATLAGSLDLSVCTHLRRVWADGTSLTQIRLPQGGCLELVQYPSTNRYLTLQNFPLLKQEGVLVDDCAGKITDFFVSDCPKLNPVDLLIKIMDAQQEQGEAHALKRVRAVFGEYTYNENGAEMLDNLGKLADGTYVGLNSSGVAGDDPRPVLDGTLHINTNCYEDTAIALRSYFNRLVLNINGEFYIRFIDKLVQTLCAKHFGDEIGISKRLMGEITELGDVFIGTEITSFTELAFTCVTSLTEEFAGCTNFDTIKLPPTLRVLNTAAFAGSKIVLDLSAFTNITDLLIDSDDIVYKMPDANSNLVRLTYNSGAGRVKAIRYSNVVLEINNRNEITDFWVEDCNTNNKLLKELQLILGEQNSLQYVRAKGFDESFSSNDILIALRSLAENGYHGINDNGERDDNIIPVLAGKLASSANYSPDLLYSLQSYFPNIQFNMTGIAFIDFKDPVVREICVQNWGSNGELTVEQAAAVTDLKTLFKGNIDITSFDELKYFTSSIANVNDKSRIGLVYGAFQGCVNLKSVTVMPNVNEFDGAVFYGCTSLEAILLPDTMEVIKNSAFEGCTSLKTANIPSGLTQTELASGIFRDCISLTSLMEIPAVVSSIGMRAFMNCSSLEGIKMLGSVPPSLGYGVFEGTTCPIYVPSGAVQTYKSAWNSLQSRIIGYNE</sequence>
<dbReference type="Gene3D" id="3.80.10.10">
    <property type="entry name" value="Ribonuclease Inhibitor"/>
    <property type="match status" value="1"/>
</dbReference>